<dbReference type="Gene3D" id="3.90.1150.10">
    <property type="entry name" value="Aspartate Aminotransferase, domain 1"/>
    <property type="match status" value="1"/>
</dbReference>
<dbReference type="PANTHER" id="PTHR43092">
    <property type="entry name" value="L-CYSTEINE DESULFHYDRASE"/>
    <property type="match status" value="1"/>
</dbReference>
<dbReference type="Gene3D" id="3.40.640.10">
    <property type="entry name" value="Type I PLP-dependent aspartate aminotransferase-like (Major domain)"/>
    <property type="match status" value="1"/>
</dbReference>
<dbReference type="EC" id="5.1.1.17" evidence="3"/>
<organism evidence="3">
    <name type="scientific">uncultured marine group II/III euryarchaeote KM3_86_F07</name>
    <dbReference type="NCBI Taxonomy" id="1456529"/>
    <lineage>
        <taxon>Archaea</taxon>
        <taxon>Methanobacteriati</taxon>
        <taxon>Methanobacteriota</taxon>
        <taxon>environmental samples</taxon>
    </lineage>
</organism>
<protein>
    <submittedName>
        <fullName evidence="3">Isopenicillin-N epimerase (CefD)</fullName>
        <ecNumber evidence="3">5.1.1.17</ecNumber>
    </submittedName>
</protein>
<dbReference type="EMBL" id="KF901135">
    <property type="protein sequence ID" value="AIF19343.1"/>
    <property type="molecule type" value="Genomic_DNA"/>
</dbReference>
<dbReference type="SUPFAM" id="SSF53383">
    <property type="entry name" value="PLP-dependent transferases"/>
    <property type="match status" value="1"/>
</dbReference>
<dbReference type="GO" id="GO:0045439">
    <property type="term" value="F:isopenicillin-N epimerase activity"/>
    <property type="evidence" value="ECO:0007669"/>
    <property type="project" value="UniProtKB-EC"/>
</dbReference>
<evidence type="ECO:0000259" key="2">
    <source>
        <dbReference type="Pfam" id="PF00266"/>
    </source>
</evidence>
<sequence>MKDQYLLSKKVIFLNHGSFGACPKPVFEDYQRWQTLLEKQPVQFMAHDIYKYLQQARDELGSFVGCKGNDLFFVPNPTTAINTVIRSLNLEPGFEVLSSDHEYGSLIRAWEWFSKEKGYFFVQNNLPVPMTSHQDFVDNFWKGVTKKTKIIFLSHITSSTGLIFPIQDICKRARTEGIMTIIDGAHVPGHIKLNIETINPDIYTGACHKWLSAPKGSTFLYVKRELQEIISPLIVSWGNDVDPSPIHFLNENQYQGTRDPSAFLAVPSAIKFQHDNDWGFVQLRCRNLTRQTRDQLYMMIETEPICPNTEEWLAQMASIELPVNDIISFKNRLLSDYNIEIPIFEWKGRNLLRLSINAYNDEKDADRLINAIKELI</sequence>
<name>A0A075HZY4_9EURY</name>
<dbReference type="InterPro" id="IPR015424">
    <property type="entry name" value="PyrdxlP-dep_Trfase"/>
</dbReference>
<dbReference type="PROSITE" id="PS51257">
    <property type="entry name" value="PROKAR_LIPOPROTEIN"/>
    <property type="match status" value="1"/>
</dbReference>
<keyword evidence="1" id="KW-0663">Pyridoxal phosphate</keyword>
<dbReference type="AlphaFoldDB" id="A0A075HZY4"/>
<dbReference type="InterPro" id="IPR015421">
    <property type="entry name" value="PyrdxlP-dep_Trfase_major"/>
</dbReference>
<gene>
    <name evidence="3" type="primary">cefD</name>
</gene>
<proteinExistence type="predicted"/>
<dbReference type="PANTHER" id="PTHR43092:SF2">
    <property type="entry name" value="HERCYNYLCYSTEINE SULFOXIDE LYASE"/>
    <property type="match status" value="1"/>
</dbReference>
<feature type="domain" description="Aminotransferase class V" evidence="2">
    <location>
        <begin position="42"/>
        <end position="368"/>
    </location>
</feature>
<accession>A0A075HZY4</accession>
<dbReference type="Pfam" id="PF00266">
    <property type="entry name" value="Aminotran_5"/>
    <property type="match status" value="1"/>
</dbReference>
<dbReference type="InterPro" id="IPR000192">
    <property type="entry name" value="Aminotrans_V_dom"/>
</dbReference>
<evidence type="ECO:0000313" key="3">
    <source>
        <dbReference type="EMBL" id="AIF19343.1"/>
    </source>
</evidence>
<dbReference type="InterPro" id="IPR015422">
    <property type="entry name" value="PyrdxlP-dep_Trfase_small"/>
</dbReference>
<keyword evidence="3" id="KW-0413">Isomerase</keyword>
<evidence type="ECO:0000256" key="1">
    <source>
        <dbReference type="ARBA" id="ARBA00022898"/>
    </source>
</evidence>
<reference evidence="3" key="1">
    <citation type="journal article" date="2014" name="Genome Biol. Evol.">
        <title>Pangenome evidence for extensive interdomain horizontal transfer affecting lineage core and shell genes in uncultured planktonic thaumarchaeota and euryarchaeota.</title>
        <authorList>
            <person name="Deschamps P."/>
            <person name="Zivanovic Y."/>
            <person name="Moreira D."/>
            <person name="Rodriguez-Valera F."/>
            <person name="Lopez-Garcia P."/>
        </authorList>
    </citation>
    <scope>NUCLEOTIDE SEQUENCE</scope>
</reference>